<evidence type="ECO:0000256" key="1">
    <source>
        <dbReference type="SAM" id="Phobius"/>
    </source>
</evidence>
<feature type="transmembrane region" description="Helical" evidence="1">
    <location>
        <begin position="263"/>
        <end position="283"/>
    </location>
</feature>
<dbReference type="EMBL" id="LAZR01049167">
    <property type="protein sequence ID" value="KKK90290.1"/>
    <property type="molecule type" value="Genomic_DNA"/>
</dbReference>
<feature type="transmembrane region" description="Helical" evidence="1">
    <location>
        <begin position="160"/>
        <end position="180"/>
    </location>
</feature>
<keyword evidence="1" id="KW-0472">Membrane</keyword>
<comment type="caution">
    <text evidence="2">The sequence shown here is derived from an EMBL/GenBank/DDBJ whole genome shotgun (WGS) entry which is preliminary data.</text>
</comment>
<feature type="transmembrane region" description="Helical" evidence="1">
    <location>
        <begin position="192"/>
        <end position="211"/>
    </location>
</feature>
<feature type="transmembrane region" description="Helical" evidence="1">
    <location>
        <begin position="110"/>
        <end position="127"/>
    </location>
</feature>
<keyword evidence="1" id="KW-1133">Transmembrane helix</keyword>
<evidence type="ECO:0000313" key="2">
    <source>
        <dbReference type="EMBL" id="KKK90290.1"/>
    </source>
</evidence>
<proteinExistence type="predicted"/>
<protein>
    <submittedName>
        <fullName evidence="2">Uncharacterized protein</fullName>
    </submittedName>
</protein>
<organism evidence="2">
    <name type="scientific">marine sediment metagenome</name>
    <dbReference type="NCBI Taxonomy" id="412755"/>
    <lineage>
        <taxon>unclassified sequences</taxon>
        <taxon>metagenomes</taxon>
        <taxon>ecological metagenomes</taxon>
    </lineage>
</organism>
<reference evidence="2" key="1">
    <citation type="journal article" date="2015" name="Nature">
        <title>Complex archaea that bridge the gap between prokaryotes and eukaryotes.</title>
        <authorList>
            <person name="Spang A."/>
            <person name="Saw J.H."/>
            <person name="Jorgensen S.L."/>
            <person name="Zaremba-Niedzwiedzka K."/>
            <person name="Martijn J."/>
            <person name="Lind A.E."/>
            <person name="van Eijk R."/>
            <person name="Schleper C."/>
            <person name="Guy L."/>
            <person name="Ettema T.J."/>
        </authorList>
    </citation>
    <scope>NUCLEOTIDE SEQUENCE</scope>
</reference>
<name>A0A0F8ZWK0_9ZZZZ</name>
<sequence>MSIHFYCPKCKQLCAFDEEHVGKSARCLSCDQHFIIPDKSQTKPTAIKADPGVPLAGFYREITIGNCKAFVKYSSLTGVVFVIALTALRFFVGHTDYSFNLPSFRMQLPIGWIAHILEIGCICWYYIETIRWAILGEDDFPEVNIGQGFELAGDMIKSTYLFLCALIIAVLPFIIVITYLKSHFVDSPYLNIALAPGFCLFPMTLLIFAGGSQLWMGFRPDYVVKPVLKAPFAYAAVVAVIAIACVVQMITPGYGELLDHSDLSVGLYLLADIGATLLALAAMRTIGLFCKHHTCYMPWLK</sequence>
<feature type="transmembrane region" description="Helical" evidence="1">
    <location>
        <begin position="232"/>
        <end position="251"/>
    </location>
</feature>
<gene>
    <name evidence="2" type="ORF">LCGC14_2724560</name>
</gene>
<feature type="transmembrane region" description="Helical" evidence="1">
    <location>
        <begin position="70"/>
        <end position="90"/>
    </location>
</feature>
<dbReference type="AlphaFoldDB" id="A0A0F8ZWK0"/>
<accession>A0A0F8ZWK0</accession>
<keyword evidence="1" id="KW-0812">Transmembrane</keyword>